<organism evidence="2 3">
    <name type="scientific">Paenibacillus cineris</name>
    <dbReference type="NCBI Taxonomy" id="237530"/>
    <lineage>
        <taxon>Bacteria</taxon>
        <taxon>Bacillati</taxon>
        <taxon>Bacillota</taxon>
        <taxon>Bacilli</taxon>
        <taxon>Bacillales</taxon>
        <taxon>Paenibacillaceae</taxon>
        <taxon>Paenibacillus</taxon>
    </lineage>
</organism>
<evidence type="ECO:0000313" key="3">
    <source>
        <dbReference type="Proteomes" id="UP000676601"/>
    </source>
</evidence>
<sequence>MEPMKRFSLGDKILIFFLLGLAALFIISFFVVRYIIRHVSFAP</sequence>
<accession>A0ABQ4L5R7</accession>
<dbReference type="EMBL" id="BORU01000001">
    <property type="protein sequence ID" value="GIO51837.1"/>
    <property type="molecule type" value="Genomic_DNA"/>
</dbReference>
<evidence type="ECO:0000313" key="2">
    <source>
        <dbReference type="EMBL" id="GIO51837.1"/>
    </source>
</evidence>
<name>A0ABQ4L5R7_9BACL</name>
<protein>
    <recommendedName>
        <fullName evidence="4">DUF4044 domain-containing protein</fullName>
    </recommendedName>
</protein>
<comment type="caution">
    <text evidence="2">The sequence shown here is derived from an EMBL/GenBank/DDBJ whole genome shotgun (WGS) entry which is preliminary data.</text>
</comment>
<proteinExistence type="predicted"/>
<reference evidence="2 3" key="1">
    <citation type="submission" date="2021-03" db="EMBL/GenBank/DDBJ databases">
        <title>Antimicrobial resistance genes in bacteria isolated from Japanese honey, and their potential for conferring macrolide and lincosamide resistance in the American foulbrood pathogen Paenibacillus larvae.</title>
        <authorList>
            <person name="Okamoto M."/>
            <person name="Kumagai M."/>
            <person name="Kanamori H."/>
            <person name="Takamatsu D."/>
        </authorList>
    </citation>
    <scope>NUCLEOTIDE SEQUENCE [LARGE SCALE GENOMIC DNA]</scope>
    <source>
        <strain evidence="2 3">J21TS7</strain>
    </source>
</reference>
<dbReference type="Proteomes" id="UP000676601">
    <property type="component" value="Unassembled WGS sequence"/>
</dbReference>
<gene>
    <name evidence="2" type="ORF">J21TS7_01550</name>
</gene>
<feature type="transmembrane region" description="Helical" evidence="1">
    <location>
        <begin position="12"/>
        <end position="36"/>
    </location>
</feature>
<evidence type="ECO:0008006" key="4">
    <source>
        <dbReference type="Google" id="ProtNLM"/>
    </source>
</evidence>
<keyword evidence="1" id="KW-1133">Transmembrane helix</keyword>
<keyword evidence="1" id="KW-0472">Membrane</keyword>
<keyword evidence="1" id="KW-0812">Transmembrane</keyword>
<keyword evidence="3" id="KW-1185">Reference proteome</keyword>
<evidence type="ECO:0000256" key="1">
    <source>
        <dbReference type="SAM" id="Phobius"/>
    </source>
</evidence>